<evidence type="ECO:0000313" key="2">
    <source>
        <dbReference type="EMBL" id="GIF96455.1"/>
    </source>
</evidence>
<keyword evidence="3" id="KW-1185">Reference proteome</keyword>
<sequence>MGRSRASGPGKVGGRSSRSPSIAAMHPDLQAAVTELYAAFARHPRAERIGYCGHCVADAEAVVLQRVPLRRLTAGDLARFTFKLMSTWGDEADLRHFLPRILDLFASGEQRDGGLLTKTLSNVRYYGAAWAPDELAAVEGYLLALMRQILTDRDSYLQVTALLEGAAENGHTVEPYLAVWAEEPGEAATVHLAYLIDDFGWTFSRDDRYHREVRAWLRTGVLACRLEAAFLATDDPQAANRFGHALEQLEFLTA</sequence>
<organism evidence="2 3">
    <name type="scientific">Catellatospora citrea</name>
    <dbReference type="NCBI Taxonomy" id="53366"/>
    <lineage>
        <taxon>Bacteria</taxon>
        <taxon>Bacillati</taxon>
        <taxon>Actinomycetota</taxon>
        <taxon>Actinomycetes</taxon>
        <taxon>Micromonosporales</taxon>
        <taxon>Micromonosporaceae</taxon>
        <taxon>Catellatospora</taxon>
    </lineage>
</organism>
<accession>A0A8J3NZL7</accession>
<protein>
    <submittedName>
        <fullName evidence="2">Uncharacterized protein</fullName>
    </submittedName>
</protein>
<evidence type="ECO:0000313" key="3">
    <source>
        <dbReference type="Proteomes" id="UP000659904"/>
    </source>
</evidence>
<reference evidence="2 3" key="1">
    <citation type="submission" date="2021-01" db="EMBL/GenBank/DDBJ databases">
        <title>Whole genome shotgun sequence of Catellatospora citrea NBRC 14495.</title>
        <authorList>
            <person name="Komaki H."/>
            <person name="Tamura T."/>
        </authorList>
    </citation>
    <scope>NUCLEOTIDE SEQUENCE [LARGE SCALE GENOMIC DNA]</scope>
    <source>
        <strain evidence="2 3">NBRC 14495</strain>
    </source>
</reference>
<proteinExistence type="predicted"/>
<gene>
    <name evidence="2" type="ORF">Cci01nite_15490</name>
</gene>
<name>A0A8J3NZL7_9ACTN</name>
<dbReference type="AlphaFoldDB" id="A0A8J3NZL7"/>
<dbReference type="Proteomes" id="UP000659904">
    <property type="component" value="Unassembled WGS sequence"/>
</dbReference>
<dbReference type="EMBL" id="BONH01000005">
    <property type="protein sequence ID" value="GIF96455.1"/>
    <property type="molecule type" value="Genomic_DNA"/>
</dbReference>
<comment type="caution">
    <text evidence="2">The sequence shown here is derived from an EMBL/GenBank/DDBJ whole genome shotgun (WGS) entry which is preliminary data.</text>
</comment>
<evidence type="ECO:0000256" key="1">
    <source>
        <dbReference type="SAM" id="MobiDB-lite"/>
    </source>
</evidence>
<feature type="region of interest" description="Disordered" evidence="1">
    <location>
        <begin position="1"/>
        <end position="21"/>
    </location>
</feature>